<dbReference type="Proteomes" id="UP001198402">
    <property type="component" value="Unassembled WGS sequence"/>
</dbReference>
<protein>
    <submittedName>
        <fullName evidence="1">Glutamate dehydrogenase</fullName>
    </submittedName>
</protein>
<comment type="caution">
    <text evidence="1">The sequence shown here is derived from an EMBL/GenBank/DDBJ whole genome shotgun (WGS) entry which is preliminary data.</text>
</comment>
<evidence type="ECO:0000313" key="2">
    <source>
        <dbReference type="Proteomes" id="UP001198402"/>
    </source>
</evidence>
<dbReference type="RefSeq" id="WP_224477192.1">
    <property type="nucleotide sequence ID" value="NZ_JAIUJS010000002.1"/>
</dbReference>
<accession>A0ABS7Y0I8</accession>
<dbReference type="NCBIfam" id="NF047659">
    <property type="entry name" value="THC0290_0291_fam"/>
    <property type="match status" value="1"/>
</dbReference>
<proteinExistence type="predicted"/>
<keyword evidence="2" id="KW-1185">Reference proteome</keyword>
<organism evidence="1 2">
    <name type="scientific">Winogradskyella vincentii</name>
    <dbReference type="NCBI Taxonomy" id="2877122"/>
    <lineage>
        <taxon>Bacteria</taxon>
        <taxon>Pseudomonadati</taxon>
        <taxon>Bacteroidota</taxon>
        <taxon>Flavobacteriia</taxon>
        <taxon>Flavobacteriales</taxon>
        <taxon>Flavobacteriaceae</taxon>
        <taxon>Winogradskyella</taxon>
    </lineage>
</organism>
<dbReference type="EMBL" id="JAIUJS010000002">
    <property type="protein sequence ID" value="MCA0152248.1"/>
    <property type="molecule type" value="Genomic_DNA"/>
</dbReference>
<name>A0ABS7Y0I8_9FLAO</name>
<reference evidence="2" key="1">
    <citation type="submission" date="2023-07" db="EMBL/GenBank/DDBJ databases">
        <authorList>
            <person name="Yue Y."/>
        </authorList>
    </citation>
    <scope>NUCLEOTIDE SEQUENCE [LARGE SCALE GENOMIC DNA]</scope>
    <source>
        <strain evidence="2">2Y89</strain>
    </source>
</reference>
<sequence length="268" mass="30362">MAKDLRKLTLLIVMMLSIQSIYSQLGFSHEIGAFVGPVAFQSDFGVRSDFETNSGNTGIAVGIVHYINFSYRADCNCYSTDTFFNDHFKLRTEIAWNKTKLEHFGKWVDDDRTTPEADQLRAHTGEAQNWDIGMQLEFFPKSIRAFSAGAYSFAPFAALGAHFVSFNPTVETSYGLPGGINNLDNFYNPWNANSGGDPFISDEGGSTWSVVASAGTRYKLTVLSDLFVELRWQYYFDDFIDGLDHKLDSNKANDWNLWFNFGYIYYLD</sequence>
<evidence type="ECO:0000313" key="1">
    <source>
        <dbReference type="EMBL" id="MCA0152248.1"/>
    </source>
</evidence>
<gene>
    <name evidence="1" type="ORF">LBV24_03400</name>
</gene>